<dbReference type="AlphaFoldDB" id="A0A0F9S3Q0"/>
<organism evidence="3">
    <name type="scientific">marine sediment metagenome</name>
    <dbReference type="NCBI Taxonomy" id="412755"/>
    <lineage>
        <taxon>unclassified sequences</taxon>
        <taxon>metagenomes</taxon>
        <taxon>ecological metagenomes</taxon>
    </lineage>
</organism>
<dbReference type="Gene3D" id="3.30.70.100">
    <property type="match status" value="1"/>
</dbReference>
<dbReference type="CDD" id="cd00371">
    <property type="entry name" value="HMA"/>
    <property type="match status" value="1"/>
</dbReference>
<comment type="caution">
    <text evidence="3">The sequence shown here is derived from an EMBL/GenBank/DDBJ whole genome shotgun (WGS) entry which is preliminary data.</text>
</comment>
<dbReference type="GO" id="GO:0046872">
    <property type="term" value="F:metal ion binding"/>
    <property type="evidence" value="ECO:0007669"/>
    <property type="project" value="UniProtKB-KW"/>
</dbReference>
<protein>
    <recommendedName>
        <fullName evidence="2">HMA domain-containing protein</fullName>
    </recommendedName>
</protein>
<reference evidence="3" key="1">
    <citation type="journal article" date="2015" name="Nature">
        <title>Complex archaea that bridge the gap between prokaryotes and eukaryotes.</title>
        <authorList>
            <person name="Spang A."/>
            <person name="Saw J.H."/>
            <person name="Jorgensen S.L."/>
            <person name="Zaremba-Niedzwiedzka K."/>
            <person name="Martijn J."/>
            <person name="Lind A.E."/>
            <person name="van Eijk R."/>
            <person name="Schleper C."/>
            <person name="Guy L."/>
            <person name="Ettema T.J."/>
        </authorList>
    </citation>
    <scope>NUCLEOTIDE SEQUENCE</scope>
</reference>
<keyword evidence="1" id="KW-0479">Metal-binding</keyword>
<dbReference type="EMBL" id="LAZR01000589">
    <property type="protein sequence ID" value="KKN63460.1"/>
    <property type="molecule type" value="Genomic_DNA"/>
</dbReference>
<evidence type="ECO:0000313" key="3">
    <source>
        <dbReference type="EMBL" id="KKN63460.1"/>
    </source>
</evidence>
<dbReference type="Pfam" id="PF00403">
    <property type="entry name" value="HMA"/>
    <property type="match status" value="1"/>
</dbReference>
<evidence type="ECO:0000259" key="2">
    <source>
        <dbReference type="PROSITE" id="PS50846"/>
    </source>
</evidence>
<dbReference type="InterPro" id="IPR006121">
    <property type="entry name" value="HMA_dom"/>
</dbReference>
<name>A0A0F9S3Q0_9ZZZZ</name>
<dbReference type="FunFam" id="3.30.70.100:FF:000001">
    <property type="entry name" value="ATPase copper transporting beta"/>
    <property type="match status" value="1"/>
</dbReference>
<proteinExistence type="predicted"/>
<dbReference type="InterPro" id="IPR036163">
    <property type="entry name" value="HMA_dom_sf"/>
</dbReference>
<feature type="domain" description="HMA" evidence="2">
    <location>
        <begin position="41"/>
        <end position="107"/>
    </location>
</feature>
<dbReference type="SUPFAM" id="SSF55008">
    <property type="entry name" value="HMA, heavy metal-associated domain"/>
    <property type="match status" value="1"/>
</dbReference>
<gene>
    <name evidence="3" type="ORF">LCGC14_0501800</name>
</gene>
<sequence length="111" mass="11185">MKRLSNLSLAAAMLSVAGLGAALLAPTAIAQTRTEAAPALQTQTFTIENMTCPTCPITVKLAMSGLDGVTSVAVDLNAQTATVVFDPAMVTEGDLAEASTNAGYPAKITGS</sequence>
<evidence type="ECO:0000256" key="1">
    <source>
        <dbReference type="ARBA" id="ARBA00022723"/>
    </source>
</evidence>
<accession>A0A0F9S3Q0</accession>
<dbReference type="PROSITE" id="PS50846">
    <property type="entry name" value="HMA_2"/>
    <property type="match status" value="1"/>
</dbReference>